<keyword evidence="1 5" id="KW-0808">Transferase</keyword>
<keyword evidence="3" id="KW-0472">Membrane</keyword>
<dbReference type="SMART" id="SM00563">
    <property type="entry name" value="PlsC"/>
    <property type="match status" value="1"/>
</dbReference>
<evidence type="ECO:0000259" key="4">
    <source>
        <dbReference type="SMART" id="SM00563"/>
    </source>
</evidence>
<feature type="transmembrane region" description="Helical" evidence="3">
    <location>
        <begin position="37"/>
        <end position="55"/>
    </location>
</feature>
<feature type="domain" description="Phospholipid/glycerol acyltransferase" evidence="4">
    <location>
        <begin position="71"/>
        <end position="189"/>
    </location>
</feature>
<dbReference type="Proteomes" id="UP000250434">
    <property type="component" value="Chromosome"/>
</dbReference>
<dbReference type="GO" id="GO:0005886">
    <property type="term" value="C:plasma membrane"/>
    <property type="evidence" value="ECO:0007669"/>
    <property type="project" value="TreeGrafter"/>
</dbReference>
<dbReference type="PANTHER" id="PTHR10434:SF55">
    <property type="entry name" value="POSSIBLE ACYLTRANSFERASE"/>
    <property type="match status" value="1"/>
</dbReference>
<evidence type="ECO:0000313" key="6">
    <source>
        <dbReference type="Proteomes" id="UP000250434"/>
    </source>
</evidence>
<evidence type="ECO:0000256" key="2">
    <source>
        <dbReference type="ARBA" id="ARBA00023315"/>
    </source>
</evidence>
<keyword evidence="3" id="KW-0812">Transmembrane</keyword>
<dbReference type="KEGG" id="aab:A4R43_18945"/>
<dbReference type="Pfam" id="PF01553">
    <property type="entry name" value="Acyltransferase"/>
    <property type="match status" value="1"/>
</dbReference>
<keyword evidence="6" id="KW-1185">Reference proteome</keyword>
<dbReference type="InterPro" id="IPR002123">
    <property type="entry name" value="Plipid/glycerol_acylTrfase"/>
</dbReference>
<gene>
    <name evidence="5" type="ORF">A4R43_18945</name>
</gene>
<evidence type="ECO:0000313" key="5">
    <source>
        <dbReference type="EMBL" id="AXB44338.1"/>
    </source>
</evidence>
<evidence type="ECO:0000256" key="3">
    <source>
        <dbReference type="SAM" id="Phobius"/>
    </source>
</evidence>
<dbReference type="RefSeq" id="WP_418190833.1">
    <property type="nucleotide sequence ID" value="NZ_CP015163.1"/>
</dbReference>
<keyword evidence="2 5" id="KW-0012">Acyltransferase</keyword>
<dbReference type="PANTHER" id="PTHR10434">
    <property type="entry name" value="1-ACYL-SN-GLYCEROL-3-PHOSPHATE ACYLTRANSFERASE"/>
    <property type="match status" value="1"/>
</dbReference>
<reference evidence="5 6" key="1">
    <citation type="submission" date="2016-04" db="EMBL/GenBank/DDBJ databases">
        <title>Complete genome sequence and analysis of deep-sea sediment isolate, Amycolatopsis sp. WP1.</title>
        <authorList>
            <person name="Wang H."/>
            <person name="Chen S."/>
            <person name="Wu Q."/>
        </authorList>
    </citation>
    <scope>NUCLEOTIDE SEQUENCE [LARGE SCALE GENOMIC DNA]</scope>
    <source>
        <strain evidence="5 6">WP1</strain>
    </source>
</reference>
<proteinExistence type="predicted"/>
<dbReference type="SUPFAM" id="SSF69593">
    <property type="entry name" value="Glycerol-3-phosphate (1)-acyltransferase"/>
    <property type="match status" value="1"/>
</dbReference>
<dbReference type="CDD" id="cd07989">
    <property type="entry name" value="LPLAT_AGPAT-like"/>
    <property type="match status" value="1"/>
</dbReference>
<dbReference type="AlphaFoldDB" id="A0A344L8G4"/>
<name>A0A344L8G4_9PSEU</name>
<protein>
    <submittedName>
        <fullName evidence="5">Glycerol acyltransferase</fullName>
    </submittedName>
</protein>
<organism evidence="5 6">
    <name type="scientific">Amycolatopsis albispora</name>
    <dbReference type="NCBI Taxonomy" id="1804986"/>
    <lineage>
        <taxon>Bacteria</taxon>
        <taxon>Bacillati</taxon>
        <taxon>Actinomycetota</taxon>
        <taxon>Actinomycetes</taxon>
        <taxon>Pseudonocardiales</taxon>
        <taxon>Pseudonocardiaceae</taxon>
        <taxon>Amycolatopsis</taxon>
    </lineage>
</organism>
<keyword evidence="3" id="KW-1133">Transmembrane helix</keyword>
<accession>A0A344L8G4</accession>
<dbReference type="GO" id="GO:0006654">
    <property type="term" value="P:phosphatidic acid biosynthetic process"/>
    <property type="evidence" value="ECO:0007669"/>
    <property type="project" value="TreeGrafter"/>
</dbReference>
<dbReference type="GO" id="GO:0003841">
    <property type="term" value="F:1-acylglycerol-3-phosphate O-acyltransferase activity"/>
    <property type="evidence" value="ECO:0007669"/>
    <property type="project" value="TreeGrafter"/>
</dbReference>
<dbReference type="EMBL" id="CP015163">
    <property type="protein sequence ID" value="AXB44338.1"/>
    <property type="molecule type" value="Genomic_DNA"/>
</dbReference>
<sequence length="258" mass="27993">MLRKKNPRWTPLDSGRGPFTLRQAVAVTRRFPRRGRGFWYGLAIDVIWPMLVFGSRQSFRGTEHLPASGGVLVASNHLSYADPTTLTAFCLSAGRVPRYLAKAELWRLPLVGSIMSGGGHIPVHRGKPTASGAYRDAVGAVRRGECVVVFPEGGFSKEEDHWPSRGKTGIARIALETGVPVVPVANWGTHELLPPGSPLPRFFRRPRVQLVAGPPVELSDLVGADPTAAVLREATDRIMTAVTTLLGEVRGQTPPVTR</sequence>
<evidence type="ECO:0000256" key="1">
    <source>
        <dbReference type="ARBA" id="ARBA00022679"/>
    </source>
</evidence>